<dbReference type="GO" id="GO:0005886">
    <property type="term" value="C:plasma membrane"/>
    <property type="evidence" value="ECO:0007669"/>
    <property type="project" value="TreeGrafter"/>
</dbReference>
<feature type="compositionally biased region" description="Basic and acidic residues" evidence="7">
    <location>
        <begin position="710"/>
        <end position="719"/>
    </location>
</feature>
<dbReference type="SUPFAM" id="SSF57184">
    <property type="entry name" value="Growth factor receptor domain"/>
    <property type="match status" value="1"/>
</dbReference>
<dbReference type="CDD" id="cd00110">
    <property type="entry name" value="LamG"/>
    <property type="match status" value="1"/>
</dbReference>
<feature type="domain" description="EGF-like" evidence="10">
    <location>
        <begin position="306"/>
        <end position="342"/>
    </location>
</feature>
<feature type="disulfide bond" evidence="6">
    <location>
        <begin position="257"/>
        <end position="266"/>
    </location>
</feature>
<dbReference type="InterPro" id="IPR001881">
    <property type="entry name" value="EGF-like_Ca-bd_dom"/>
</dbReference>
<dbReference type="OrthoDB" id="6252479at2759"/>
<dbReference type="Pfam" id="PF07645">
    <property type="entry name" value="EGF_CA"/>
    <property type="match status" value="1"/>
</dbReference>
<dbReference type="PROSITE" id="PS01187">
    <property type="entry name" value="EGF_CA"/>
    <property type="match status" value="1"/>
</dbReference>
<dbReference type="FunFam" id="2.10.25.10:FF:000152">
    <property type="entry name" value="FAT atypical cadherin 1"/>
    <property type="match status" value="1"/>
</dbReference>
<keyword evidence="5" id="KW-0325">Glycoprotein</keyword>
<name>A0A8T3CEW1_9TELE</name>
<keyword evidence="4 6" id="KW-1015">Disulfide bond</keyword>
<feature type="transmembrane region" description="Helical" evidence="8">
    <location>
        <begin position="401"/>
        <end position="421"/>
    </location>
</feature>
<evidence type="ECO:0000256" key="2">
    <source>
        <dbReference type="ARBA" id="ARBA00022729"/>
    </source>
</evidence>
<feature type="compositionally biased region" description="Basic and acidic residues" evidence="7">
    <location>
        <begin position="771"/>
        <end position="795"/>
    </location>
</feature>
<keyword evidence="8" id="KW-0472">Membrane</keyword>
<dbReference type="InterPro" id="IPR018097">
    <property type="entry name" value="EGF_Ca-bd_CS"/>
</dbReference>
<dbReference type="GO" id="GO:0045197">
    <property type="term" value="P:establishment or maintenance of epithelial cell apical/basal polarity"/>
    <property type="evidence" value="ECO:0007669"/>
    <property type="project" value="TreeGrafter"/>
</dbReference>
<dbReference type="PANTHER" id="PTHR24049:SF22">
    <property type="entry name" value="DROSOPHILA CRUMBS HOMOLOG"/>
    <property type="match status" value="1"/>
</dbReference>
<evidence type="ECO:0000256" key="3">
    <source>
        <dbReference type="ARBA" id="ARBA00022737"/>
    </source>
</evidence>
<dbReference type="EMBL" id="JAERUA010000023">
    <property type="protein sequence ID" value="KAI1883533.1"/>
    <property type="molecule type" value="Genomic_DNA"/>
</dbReference>
<dbReference type="InterPro" id="IPR013320">
    <property type="entry name" value="ConA-like_dom_sf"/>
</dbReference>
<dbReference type="PROSITE" id="PS01186">
    <property type="entry name" value="EGF_2"/>
    <property type="match status" value="2"/>
</dbReference>
<feature type="disulfide bond" evidence="6">
    <location>
        <begin position="370"/>
        <end position="379"/>
    </location>
</feature>
<dbReference type="Pfam" id="PF00008">
    <property type="entry name" value="EGF"/>
    <property type="match status" value="3"/>
</dbReference>
<dbReference type="SUPFAM" id="SSF49899">
    <property type="entry name" value="Concanavalin A-like lectins/glucanases"/>
    <property type="match status" value="1"/>
</dbReference>
<dbReference type="PANTHER" id="PTHR24049">
    <property type="entry name" value="CRUMBS FAMILY MEMBER"/>
    <property type="match status" value="1"/>
</dbReference>
<feature type="disulfide bond" evidence="6">
    <location>
        <begin position="332"/>
        <end position="341"/>
    </location>
</feature>
<dbReference type="PROSITE" id="PS50026">
    <property type="entry name" value="EGF_3"/>
    <property type="match status" value="4"/>
</dbReference>
<keyword evidence="2" id="KW-0732">Signal</keyword>
<evidence type="ECO:0000259" key="10">
    <source>
        <dbReference type="PROSITE" id="PS50026"/>
    </source>
</evidence>
<dbReference type="SMART" id="SM00179">
    <property type="entry name" value="EGF_CA"/>
    <property type="match status" value="4"/>
</dbReference>
<evidence type="ECO:0000256" key="8">
    <source>
        <dbReference type="SAM" id="Phobius"/>
    </source>
</evidence>
<proteinExistence type="predicted"/>
<accession>A0A8T3CEW1</accession>
<dbReference type="GO" id="GO:0032991">
    <property type="term" value="C:protein-containing complex"/>
    <property type="evidence" value="ECO:0007669"/>
    <property type="project" value="TreeGrafter"/>
</dbReference>
<dbReference type="Pfam" id="PF02210">
    <property type="entry name" value="Laminin_G_2"/>
    <property type="match status" value="1"/>
</dbReference>
<dbReference type="FunFam" id="2.10.25.10:FF:000154">
    <property type="entry name" value="FAT atypical cadherin 1"/>
    <property type="match status" value="1"/>
</dbReference>
<feature type="domain" description="EGF-like" evidence="10">
    <location>
        <begin position="230"/>
        <end position="267"/>
    </location>
</feature>
<dbReference type="FunFam" id="2.60.120.200:FF:000024">
    <property type="entry name" value="FAT atypical cadherin 1"/>
    <property type="match status" value="1"/>
</dbReference>
<dbReference type="FunFam" id="2.10.25.10:FF:000057">
    <property type="entry name" value="protocadherin Fat 1 isoform X2"/>
    <property type="match status" value="1"/>
</dbReference>
<evidence type="ECO:0000256" key="1">
    <source>
        <dbReference type="ARBA" id="ARBA00022536"/>
    </source>
</evidence>
<dbReference type="Gene3D" id="2.60.120.200">
    <property type="match status" value="1"/>
</dbReference>
<evidence type="ECO:0000256" key="4">
    <source>
        <dbReference type="ARBA" id="ARBA00023157"/>
    </source>
</evidence>
<feature type="region of interest" description="Disordered" evidence="7">
    <location>
        <begin position="521"/>
        <end position="543"/>
    </location>
</feature>
<dbReference type="SUPFAM" id="SSF57196">
    <property type="entry name" value="EGF/Laminin"/>
    <property type="match status" value="2"/>
</dbReference>
<comment type="caution">
    <text evidence="11">The sequence shown here is derived from an EMBL/GenBank/DDBJ whole genome shotgun (WGS) entry which is preliminary data.</text>
</comment>
<gene>
    <name evidence="11" type="ORF">AGOR_G00232560</name>
</gene>
<evidence type="ECO:0000256" key="7">
    <source>
        <dbReference type="SAM" id="MobiDB-lite"/>
    </source>
</evidence>
<dbReference type="Proteomes" id="UP000829720">
    <property type="component" value="Unassembled WGS sequence"/>
</dbReference>
<feature type="domain" description="EGF-like" evidence="10">
    <location>
        <begin position="344"/>
        <end position="380"/>
    </location>
</feature>
<dbReference type="GO" id="GO:0005509">
    <property type="term" value="F:calcium ion binding"/>
    <property type="evidence" value="ECO:0007669"/>
    <property type="project" value="InterPro"/>
</dbReference>
<dbReference type="PROSITE" id="PS00010">
    <property type="entry name" value="ASX_HYDROXYL"/>
    <property type="match status" value="1"/>
</dbReference>
<dbReference type="AlphaFoldDB" id="A0A8T3CEW1"/>
<dbReference type="CDD" id="cd00054">
    <property type="entry name" value="EGF_CA"/>
    <property type="match status" value="4"/>
</dbReference>
<dbReference type="SMART" id="SM00181">
    <property type="entry name" value="EGF"/>
    <property type="match status" value="4"/>
</dbReference>
<comment type="caution">
    <text evidence="6">Lacks conserved residue(s) required for the propagation of feature annotation.</text>
</comment>
<dbReference type="PROSITE" id="PS50025">
    <property type="entry name" value="LAM_G_DOMAIN"/>
    <property type="match status" value="1"/>
</dbReference>
<keyword evidence="12" id="KW-1185">Reference proteome</keyword>
<dbReference type="InterPro" id="IPR001791">
    <property type="entry name" value="Laminin_G"/>
</dbReference>
<feature type="region of interest" description="Disordered" evidence="7">
    <location>
        <begin position="646"/>
        <end position="727"/>
    </location>
</feature>
<feature type="compositionally biased region" description="Pro residues" evidence="7">
    <location>
        <begin position="524"/>
        <end position="533"/>
    </location>
</feature>
<dbReference type="InterPro" id="IPR049883">
    <property type="entry name" value="NOTCH1_EGF-like"/>
</dbReference>
<keyword evidence="3" id="KW-0677">Repeat</keyword>
<evidence type="ECO:0000313" key="11">
    <source>
        <dbReference type="EMBL" id="KAI1883533.1"/>
    </source>
</evidence>
<dbReference type="GO" id="GO:0007157">
    <property type="term" value="P:heterophilic cell-cell adhesion via plasma membrane cell adhesion molecules"/>
    <property type="evidence" value="ECO:0007669"/>
    <property type="project" value="TreeGrafter"/>
</dbReference>
<evidence type="ECO:0000313" key="12">
    <source>
        <dbReference type="Proteomes" id="UP000829720"/>
    </source>
</evidence>
<dbReference type="InterPro" id="IPR000152">
    <property type="entry name" value="EGF-type_Asp/Asn_hydroxyl_site"/>
</dbReference>
<feature type="domain" description="Laminin G" evidence="9">
    <location>
        <begin position="43"/>
        <end position="226"/>
    </location>
</feature>
<dbReference type="SMART" id="SM00282">
    <property type="entry name" value="LamG"/>
    <property type="match status" value="1"/>
</dbReference>
<reference evidence="11" key="1">
    <citation type="submission" date="2021-01" db="EMBL/GenBank/DDBJ databases">
        <authorList>
            <person name="Zahm M."/>
            <person name="Roques C."/>
            <person name="Cabau C."/>
            <person name="Klopp C."/>
            <person name="Donnadieu C."/>
            <person name="Jouanno E."/>
            <person name="Lampietro C."/>
            <person name="Louis A."/>
            <person name="Herpin A."/>
            <person name="Echchiki A."/>
            <person name="Berthelot C."/>
            <person name="Parey E."/>
            <person name="Roest-Crollius H."/>
            <person name="Braasch I."/>
            <person name="Postlethwait J."/>
            <person name="Bobe J."/>
            <person name="Montfort J."/>
            <person name="Bouchez O."/>
            <person name="Begum T."/>
            <person name="Mejri S."/>
            <person name="Adams A."/>
            <person name="Chen W.-J."/>
            <person name="Guiguen Y."/>
        </authorList>
    </citation>
    <scope>NUCLEOTIDE SEQUENCE</scope>
    <source>
        <tissue evidence="11">Blood</tissue>
    </source>
</reference>
<feature type="domain" description="EGF-like" evidence="10">
    <location>
        <begin position="269"/>
        <end position="305"/>
    </location>
</feature>
<dbReference type="FunFam" id="2.10.25.10:FF:000151">
    <property type="entry name" value="FAT atypical cadherin 4"/>
    <property type="match status" value="1"/>
</dbReference>
<evidence type="ECO:0000256" key="5">
    <source>
        <dbReference type="ARBA" id="ARBA00023180"/>
    </source>
</evidence>
<dbReference type="InterPro" id="IPR051022">
    <property type="entry name" value="Notch_Cell-Fate_Det"/>
</dbReference>
<keyword evidence="8" id="KW-1133">Transmembrane helix</keyword>
<dbReference type="PROSITE" id="PS00022">
    <property type="entry name" value="EGF_1"/>
    <property type="match status" value="4"/>
</dbReference>
<keyword evidence="1 6" id="KW-0245">EGF-like domain</keyword>
<evidence type="ECO:0000256" key="6">
    <source>
        <dbReference type="PROSITE-ProRule" id="PRU00076"/>
    </source>
</evidence>
<feature type="disulfide bond" evidence="6">
    <location>
        <begin position="295"/>
        <end position="304"/>
    </location>
</feature>
<protein>
    <submittedName>
        <fullName evidence="11">Uncharacterized protein</fullName>
    </submittedName>
</protein>
<sequence>MPCSDFALRRGPLPAGKRVCHQPEGGKYSCTCPDGKMGKCSGGPSLTFSGNGYVKYRLTENENKEEMKLSLKLRTFSSHATVMYARGTDYSILEIQNGRLQYRFDCGSGPGLVSVHSVQVNDGEWHTVLLHVEGNYAKLVLDRDHTAAGTAPGALRTLNLDNMVFFGGHARQHSARKGRSPAAGNGFRGCMEALVLNDQDLPLSVSAKGPRTHAVMEDVVDVSPGCTMAPPQGCSSDPCTNGGTCSALPNGEYFCKCGALFMGTHCEVPISPCASNPCLYGGTCVPRRGDFYCQCRGQYSGQRCQLGPYCKDNPCKNSGTCIDSLDGPVCECEPGFQGERCLSDVDECVENPCANSGKCENTYGSYRCNCSLGFAGKLCELKSAVRNEFISTSWNIGLEEVIGIVIFVASIFILVLFFIIIRKGCCQSDRTKADQDKHGPSNSFLHGPYLDPKLSKNIYSDVPPQVPVRPISYTPSIPSDSRNNLDRNSFEGSIIPEHPEFSTFNPDAVHGHRKAVAVCSVAPNLPPPPPSNPPSDSDSIQKPSWDYEYDAKVVELDPCLKKKHIAESTYRRISDVHSLGSFHSETYDDNGYHWDTSDWMPNVLLPGIQEFPQYGAVESPPPLYSDPKLIETDYYLGGYDIESDVLPPPNDFPIHEELPPLPEQGDQYGTMRPTRGSPPPPSPHSPKQSQQQLYSIHRYLPHHQYPTDLPRPHDQDPGTKVHSSGFPTYPMGHRQDFRSSSGDGVPLSTYTVAASTSDVSDIMISDYESGDEGRCGHVTAPEHTHTSESPQHTEV</sequence>
<dbReference type="Gene3D" id="2.10.25.10">
    <property type="entry name" value="Laminin"/>
    <property type="match status" value="4"/>
</dbReference>
<dbReference type="InterPro" id="IPR000742">
    <property type="entry name" value="EGF"/>
</dbReference>
<evidence type="ECO:0000259" key="9">
    <source>
        <dbReference type="PROSITE" id="PS50025"/>
    </source>
</evidence>
<feature type="region of interest" description="Disordered" evidence="7">
    <location>
        <begin position="766"/>
        <end position="795"/>
    </location>
</feature>
<keyword evidence="8" id="KW-0812">Transmembrane</keyword>
<organism evidence="11 12">
    <name type="scientific">Albula goreensis</name>
    <dbReference type="NCBI Taxonomy" id="1534307"/>
    <lineage>
        <taxon>Eukaryota</taxon>
        <taxon>Metazoa</taxon>
        <taxon>Chordata</taxon>
        <taxon>Craniata</taxon>
        <taxon>Vertebrata</taxon>
        <taxon>Euteleostomi</taxon>
        <taxon>Actinopterygii</taxon>
        <taxon>Neopterygii</taxon>
        <taxon>Teleostei</taxon>
        <taxon>Albuliformes</taxon>
        <taxon>Albulidae</taxon>
        <taxon>Albula</taxon>
    </lineage>
</organism>
<dbReference type="InterPro" id="IPR009030">
    <property type="entry name" value="Growth_fac_rcpt_cys_sf"/>
</dbReference>